<dbReference type="EMBL" id="CP071872">
    <property type="protein sequence ID" value="UNM11923.1"/>
    <property type="molecule type" value="Genomic_DNA"/>
</dbReference>
<protein>
    <submittedName>
        <fullName evidence="1">Uncharacterized protein</fullName>
    </submittedName>
</protein>
<reference evidence="1 2" key="1">
    <citation type="submission" date="2021-03" db="EMBL/GenBank/DDBJ databases">
        <title>Complete genome of Streptomyces formicae strain 1H-GS9 (DSM 100524).</title>
        <authorList>
            <person name="Atanasov K.E."/>
            <person name="Altabella T."/>
            <person name="Ferrer A."/>
        </authorList>
    </citation>
    <scope>NUCLEOTIDE SEQUENCE [LARGE SCALE GENOMIC DNA]</scope>
    <source>
        <strain evidence="1 2">1H-GS9</strain>
    </source>
</reference>
<sequence>MWQQQVAAYRESLALMPDGPFRRFAEWAAGRPGCAERWLQLNGLAQNARMTENLVAGLFDPAELNGLAGLFGIMNAHLVCEMASDHLAIGLADPPPHDLGAAARRELLVGFNNATLHRLAGGGRGEAREAVLALRPLAQRASFFRQSLDGGEFQALAGAFERLHPGESAEAVAADVLPVLIANIECTVAQVESVRGLASEELVRPGLVGRYAGMNRLLTKELTAEELTAEELLSTGLDTCLAISTLGYVAGVVAELVRPNPAFTKAIDRIEATLESAALILRLLNDCGTPLMEQQAVRDALLARLTVTLSDASMPTDAATLRNLLLDAGPRDALARLRKDIVHGEFNVCLDGLRNLPATPDVLRLFGERLALAATRYRTASTVLDSQLEGLSEQLGDATISTMIARCVTFHRRMYARAYEDGVDGEYAVALPPSSERP</sequence>
<name>A0ABY3WH73_9ACTN</name>
<keyword evidence="2" id="KW-1185">Reference proteome</keyword>
<gene>
    <name evidence="1" type="ORF">J4032_10535</name>
</gene>
<dbReference type="RefSeq" id="WP_242330512.1">
    <property type="nucleotide sequence ID" value="NZ_CP071872.1"/>
</dbReference>
<proteinExistence type="predicted"/>
<evidence type="ECO:0000313" key="1">
    <source>
        <dbReference type="EMBL" id="UNM11923.1"/>
    </source>
</evidence>
<organism evidence="1 2">
    <name type="scientific">Streptomyces formicae</name>
    <dbReference type="NCBI Taxonomy" id="1616117"/>
    <lineage>
        <taxon>Bacteria</taxon>
        <taxon>Bacillati</taxon>
        <taxon>Actinomycetota</taxon>
        <taxon>Actinomycetes</taxon>
        <taxon>Kitasatosporales</taxon>
        <taxon>Streptomycetaceae</taxon>
        <taxon>Streptomyces</taxon>
    </lineage>
</organism>
<dbReference type="Proteomes" id="UP000828924">
    <property type="component" value="Chromosome"/>
</dbReference>
<accession>A0ABY3WH73</accession>
<evidence type="ECO:0000313" key="2">
    <source>
        <dbReference type="Proteomes" id="UP000828924"/>
    </source>
</evidence>